<evidence type="ECO:0000256" key="1">
    <source>
        <dbReference type="SAM" id="Phobius"/>
    </source>
</evidence>
<organism evidence="2 3">
    <name type="scientific">Triparma retinervis</name>
    <dbReference type="NCBI Taxonomy" id="2557542"/>
    <lineage>
        <taxon>Eukaryota</taxon>
        <taxon>Sar</taxon>
        <taxon>Stramenopiles</taxon>
        <taxon>Ochrophyta</taxon>
        <taxon>Bolidophyceae</taxon>
        <taxon>Parmales</taxon>
        <taxon>Triparmaceae</taxon>
        <taxon>Triparma</taxon>
    </lineage>
</organism>
<evidence type="ECO:0000313" key="2">
    <source>
        <dbReference type="EMBL" id="GMI27142.1"/>
    </source>
</evidence>
<gene>
    <name evidence="2" type="ORF">TrRE_jg5836</name>
</gene>
<reference evidence="2" key="1">
    <citation type="submission" date="2022-07" db="EMBL/GenBank/DDBJ databases">
        <title>Genome analysis of Parmales, a sister group of diatoms, reveals the evolutionary specialization of diatoms from phago-mixotrophs to photoautotrophs.</title>
        <authorList>
            <person name="Ban H."/>
            <person name="Sato S."/>
            <person name="Yoshikawa S."/>
            <person name="Kazumasa Y."/>
            <person name="Nakamura Y."/>
            <person name="Ichinomiya M."/>
            <person name="Saitoh K."/>
            <person name="Sato N."/>
            <person name="Blanc-Mathieu R."/>
            <person name="Endo H."/>
            <person name="Kuwata A."/>
            <person name="Ogata H."/>
        </authorList>
    </citation>
    <scope>NUCLEOTIDE SEQUENCE</scope>
</reference>
<dbReference type="EMBL" id="BRXZ01007334">
    <property type="protein sequence ID" value="GMI27142.1"/>
    <property type="molecule type" value="Genomic_DNA"/>
</dbReference>
<keyword evidence="3" id="KW-1185">Reference proteome</keyword>
<dbReference type="AlphaFoldDB" id="A0A9W7L2Z4"/>
<name>A0A9W7L2Z4_9STRA</name>
<dbReference type="Proteomes" id="UP001165082">
    <property type="component" value="Unassembled WGS sequence"/>
</dbReference>
<keyword evidence="1" id="KW-0812">Transmembrane</keyword>
<feature type="non-terminal residue" evidence="2">
    <location>
        <position position="1"/>
    </location>
</feature>
<proteinExistence type="predicted"/>
<sequence length="62" mass="6912">RPLTPSSYNDRLLELKTISSPKQTRVVLYIILSLVPVLFLVPLMIGSRDFIPPDALPPVPLT</sequence>
<comment type="caution">
    <text evidence="2">The sequence shown here is derived from an EMBL/GenBank/DDBJ whole genome shotgun (WGS) entry which is preliminary data.</text>
</comment>
<accession>A0A9W7L2Z4</accession>
<keyword evidence="1" id="KW-1133">Transmembrane helix</keyword>
<feature type="transmembrane region" description="Helical" evidence="1">
    <location>
        <begin position="26"/>
        <end position="45"/>
    </location>
</feature>
<keyword evidence="1" id="KW-0472">Membrane</keyword>
<protein>
    <submittedName>
        <fullName evidence="2">Uncharacterized protein</fullName>
    </submittedName>
</protein>
<evidence type="ECO:0000313" key="3">
    <source>
        <dbReference type="Proteomes" id="UP001165082"/>
    </source>
</evidence>
<dbReference type="OrthoDB" id="46997at2759"/>